<dbReference type="InterPro" id="IPR028082">
    <property type="entry name" value="Peripla_BP_I"/>
</dbReference>
<dbReference type="PANTHER" id="PTHR30483">
    <property type="entry name" value="LEUCINE-SPECIFIC-BINDING PROTEIN"/>
    <property type="match status" value="1"/>
</dbReference>
<sequence>WGESAKKGIDLAVEEWRNSHRDRVIELIYEDTAGEAKQAVTAYQKLVSVDNVDAIIGPLLQAEIAAVAPLVDKNTVPVIAPSYAPAENRPNRRNPLLVWMDVTEEAESMAEYVFSQGVRTVSAVGTKDAWESEVTNAFAGRFGALGGSVLYKELVQPDASDVKSTWTHALAEKPEAVFIGTYYQFINSTKTLADLGYKGKRFSIEVDQYLANETKNTSNGLQFIAPDFYASDFVAKFQAKYKEKPGIPAGQAYDAANILLSFFEKASSKEAVLEDMRKIEEYNGASGLIQFTKENKTILPTAIFELRDGNAVKISP</sequence>
<protein>
    <recommendedName>
        <fullName evidence="3">Leucine-binding protein domain-containing protein</fullName>
    </recommendedName>
</protein>
<dbReference type="Gene3D" id="3.40.50.2300">
    <property type="match status" value="2"/>
</dbReference>
<feature type="domain" description="Leucine-binding protein" evidence="3">
    <location>
        <begin position="1"/>
        <end position="307"/>
    </location>
</feature>
<dbReference type="STRING" id="1802271.A3C11_01145"/>
<evidence type="ECO:0000256" key="1">
    <source>
        <dbReference type="ARBA" id="ARBA00010062"/>
    </source>
</evidence>
<evidence type="ECO:0000259" key="3">
    <source>
        <dbReference type="Pfam" id="PF13458"/>
    </source>
</evidence>
<dbReference type="InterPro" id="IPR028081">
    <property type="entry name" value="Leu-bd"/>
</dbReference>
<evidence type="ECO:0000313" key="5">
    <source>
        <dbReference type="Proteomes" id="UP000177362"/>
    </source>
</evidence>
<comment type="caution">
    <text evidence="4">The sequence shown here is derived from an EMBL/GenBank/DDBJ whole genome shotgun (WGS) entry which is preliminary data.</text>
</comment>
<accession>A0A1G2KNX2</accession>
<organism evidence="4 5">
    <name type="scientific">Candidatus Sungbacteria bacterium RIFCSPHIGHO2_02_FULL_49_12</name>
    <dbReference type="NCBI Taxonomy" id="1802271"/>
    <lineage>
        <taxon>Bacteria</taxon>
        <taxon>Candidatus Sungiibacteriota</taxon>
    </lineage>
</organism>
<dbReference type="SUPFAM" id="SSF53822">
    <property type="entry name" value="Periplasmic binding protein-like I"/>
    <property type="match status" value="1"/>
</dbReference>
<evidence type="ECO:0000256" key="2">
    <source>
        <dbReference type="ARBA" id="ARBA00022729"/>
    </source>
</evidence>
<feature type="non-terminal residue" evidence="4">
    <location>
        <position position="1"/>
    </location>
</feature>
<comment type="similarity">
    <text evidence="1">Belongs to the leucine-binding protein family.</text>
</comment>
<dbReference type="PANTHER" id="PTHR30483:SF6">
    <property type="entry name" value="PERIPLASMIC BINDING PROTEIN OF ABC TRANSPORTER FOR NATURAL AMINO ACIDS"/>
    <property type="match status" value="1"/>
</dbReference>
<dbReference type="InterPro" id="IPR051010">
    <property type="entry name" value="BCAA_transport"/>
</dbReference>
<name>A0A1G2KNX2_9BACT</name>
<proteinExistence type="inferred from homology"/>
<evidence type="ECO:0000313" key="4">
    <source>
        <dbReference type="EMBL" id="OHA01083.1"/>
    </source>
</evidence>
<keyword evidence="2" id="KW-0732">Signal</keyword>
<gene>
    <name evidence="4" type="ORF">A3C11_01145</name>
</gene>
<reference evidence="4 5" key="1">
    <citation type="journal article" date="2016" name="Nat. Commun.">
        <title>Thousands of microbial genomes shed light on interconnected biogeochemical processes in an aquifer system.</title>
        <authorList>
            <person name="Anantharaman K."/>
            <person name="Brown C.T."/>
            <person name="Hug L.A."/>
            <person name="Sharon I."/>
            <person name="Castelle C.J."/>
            <person name="Probst A.J."/>
            <person name="Thomas B.C."/>
            <person name="Singh A."/>
            <person name="Wilkins M.J."/>
            <person name="Karaoz U."/>
            <person name="Brodie E.L."/>
            <person name="Williams K.H."/>
            <person name="Hubbard S.S."/>
            <person name="Banfield J.F."/>
        </authorList>
    </citation>
    <scope>NUCLEOTIDE SEQUENCE [LARGE SCALE GENOMIC DNA]</scope>
</reference>
<dbReference type="Pfam" id="PF13458">
    <property type="entry name" value="Peripla_BP_6"/>
    <property type="match status" value="1"/>
</dbReference>
<dbReference type="EMBL" id="MHQJ01000026">
    <property type="protein sequence ID" value="OHA01083.1"/>
    <property type="molecule type" value="Genomic_DNA"/>
</dbReference>
<dbReference type="AlphaFoldDB" id="A0A1G2KNX2"/>
<dbReference type="Proteomes" id="UP000177362">
    <property type="component" value="Unassembled WGS sequence"/>
</dbReference>